<dbReference type="STRING" id="1073327.SAMN04488108_0759"/>
<accession>A0A1M7Z6C9</accession>
<keyword evidence="2" id="KW-1185">Reference proteome</keyword>
<dbReference type="Proteomes" id="UP000184609">
    <property type="component" value="Unassembled WGS sequence"/>
</dbReference>
<reference evidence="2" key="1">
    <citation type="submission" date="2016-12" db="EMBL/GenBank/DDBJ databases">
        <authorList>
            <person name="Varghese N."/>
            <person name="Submissions S."/>
        </authorList>
    </citation>
    <scope>NUCLEOTIDE SEQUENCE [LARGE SCALE GENOMIC DNA]</scope>
    <source>
        <strain evidence="2">DSM 25035</strain>
    </source>
</reference>
<evidence type="ECO:0000313" key="2">
    <source>
        <dbReference type="Proteomes" id="UP000184609"/>
    </source>
</evidence>
<evidence type="ECO:0000313" key="1">
    <source>
        <dbReference type="EMBL" id="SHO60382.1"/>
    </source>
</evidence>
<sequence>MRYSIFIKSLFATILILSTVEVFAQKKYQQLLEVSYEAGPLISNGKDWANEIADLVSYRGADVRMGWRKVGDDFYNQLYRYPTFGVGFSTALAYYPEIGRPQGIYAFAELPITKNSLQKKLSFSYFSQIGLGFNLNPYDSLENPLNKYIGSSLNAYIHFGFKANYQIQDRIKVFGTFGLKHYSNGSAKRPNAGINLSPLSLGFQYNLNNEFVPKDHVMVYPPLEKRGFWNFALYLGHKNYEIGDPSYFRGGFGINYLWEASYKYRMGLGLDFFYAPGFHSRFPDQKGTFSNQISTAVVGSWEFKLNERLYMPIGLGAYIHYNSENQESWFFERIGVRYRLKHNLFTGVQIKAHKAKADFFEFTVGYTIPGKVKSVINP</sequence>
<dbReference type="Pfam" id="PF09411">
    <property type="entry name" value="PagL"/>
    <property type="match status" value="1"/>
</dbReference>
<proteinExistence type="predicted"/>
<organism evidence="1 2">
    <name type="scientific">Algoriphagus zhangzhouensis</name>
    <dbReference type="NCBI Taxonomy" id="1073327"/>
    <lineage>
        <taxon>Bacteria</taxon>
        <taxon>Pseudomonadati</taxon>
        <taxon>Bacteroidota</taxon>
        <taxon>Cytophagia</taxon>
        <taxon>Cytophagales</taxon>
        <taxon>Cyclobacteriaceae</taxon>
        <taxon>Algoriphagus</taxon>
    </lineage>
</organism>
<protein>
    <submittedName>
        <fullName evidence="1">Lipid A 3-O-deacylase (PagL)</fullName>
    </submittedName>
</protein>
<dbReference type="EMBL" id="FRXN01000001">
    <property type="protein sequence ID" value="SHO60382.1"/>
    <property type="molecule type" value="Genomic_DNA"/>
</dbReference>
<dbReference type="InterPro" id="IPR018550">
    <property type="entry name" value="Lipid-A_deacylase-rel"/>
</dbReference>
<dbReference type="OrthoDB" id="627554at2"/>
<gene>
    <name evidence="1" type="ORF">SAMN04488108_0759</name>
</gene>
<name>A0A1M7Z6C9_9BACT</name>
<dbReference type="AlphaFoldDB" id="A0A1M7Z6C9"/>
<dbReference type="Gene3D" id="2.40.160.20">
    <property type="match status" value="1"/>
</dbReference>
<dbReference type="RefSeq" id="WP_073570397.1">
    <property type="nucleotide sequence ID" value="NZ_FRXN01000001.1"/>
</dbReference>